<reference evidence="2 3" key="1">
    <citation type="journal article" date="2019" name="Sci. Rep.">
        <title>Orb-weaving spider Araneus ventricosus genome elucidates the spidroin gene catalogue.</title>
        <authorList>
            <person name="Kono N."/>
            <person name="Nakamura H."/>
            <person name="Ohtoshi R."/>
            <person name="Moran D.A.P."/>
            <person name="Shinohara A."/>
            <person name="Yoshida Y."/>
            <person name="Fujiwara M."/>
            <person name="Mori M."/>
            <person name="Tomita M."/>
            <person name="Arakawa K."/>
        </authorList>
    </citation>
    <scope>NUCLEOTIDE SEQUENCE [LARGE SCALE GENOMIC DNA]</scope>
</reference>
<accession>A0A4Y2TQN2</accession>
<feature type="region of interest" description="Disordered" evidence="1">
    <location>
        <begin position="1"/>
        <end position="27"/>
    </location>
</feature>
<feature type="non-terminal residue" evidence="2">
    <location>
        <position position="1"/>
    </location>
</feature>
<name>A0A4Y2TQN2_ARAVE</name>
<comment type="caution">
    <text evidence="2">The sequence shown here is derived from an EMBL/GenBank/DDBJ whole genome shotgun (WGS) entry which is preliminary data.</text>
</comment>
<proteinExistence type="predicted"/>
<protein>
    <submittedName>
        <fullName evidence="2">Uncharacterized protein</fullName>
    </submittedName>
</protein>
<dbReference type="Proteomes" id="UP000499080">
    <property type="component" value="Unassembled WGS sequence"/>
</dbReference>
<gene>
    <name evidence="2" type="ORF">AVEN_273053_1</name>
</gene>
<dbReference type="AlphaFoldDB" id="A0A4Y2TQN2"/>
<evidence type="ECO:0000313" key="2">
    <source>
        <dbReference type="EMBL" id="GBO02401.1"/>
    </source>
</evidence>
<evidence type="ECO:0000256" key="1">
    <source>
        <dbReference type="SAM" id="MobiDB-lite"/>
    </source>
</evidence>
<evidence type="ECO:0000313" key="3">
    <source>
        <dbReference type="Proteomes" id="UP000499080"/>
    </source>
</evidence>
<keyword evidence="3" id="KW-1185">Reference proteome</keyword>
<sequence length="83" mass="9059">SMEFADSAILNRSHKTRTTTEIAPSSANFQDTPAGGCLSCNGRFNVLHVHIHGGYLVESSFESERLPAPKPRNFSTRPLVTVT</sequence>
<organism evidence="2 3">
    <name type="scientific">Araneus ventricosus</name>
    <name type="common">Orbweaver spider</name>
    <name type="synonym">Epeira ventricosa</name>
    <dbReference type="NCBI Taxonomy" id="182803"/>
    <lineage>
        <taxon>Eukaryota</taxon>
        <taxon>Metazoa</taxon>
        <taxon>Ecdysozoa</taxon>
        <taxon>Arthropoda</taxon>
        <taxon>Chelicerata</taxon>
        <taxon>Arachnida</taxon>
        <taxon>Araneae</taxon>
        <taxon>Araneomorphae</taxon>
        <taxon>Entelegynae</taxon>
        <taxon>Araneoidea</taxon>
        <taxon>Araneidae</taxon>
        <taxon>Araneus</taxon>
    </lineage>
</organism>
<dbReference type="EMBL" id="BGPR01030113">
    <property type="protein sequence ID" value="GBO02401.1"/>
    <property type="molecule type" value="Genomic_DNA"/>
</dbReference>